<feature type="chain" id="PRO_5046790863" evidence="1">
    <location>
        <begin position="20"/>
        <end position="298"/>
    </location>
</feature>
<gene>
    <name evidence="2" type="ORF">ACFFGT_15590</name>
</gene>
<organism evidence="2 3">
    <name type="scientific">Mucilaginibacter angelicae</name>
    <dbReference type="NCBI Taxonomy" id="869718"/>
    <lineage>
        <taxon>Bacteria</taxon>
        <taxon>Pseudomonadati</taxon>
        <taxon>Bacteroidota</taxon>
        <taxon>Sphingobacteriia</taxon>
        <taxon>Sphingobacteriales</taxon>
        <taxon>Sphingobacteriaceae</taxon>
        <taxon>Mucilaginibacter</taxon>
    </lineage>
</organism>
<proteinExistence type="predicted"/>
<dbReference type="Proteomes" id="UP001589828">
    <property type="component" value="Unassembled WGS sequence"/>
</dbReference>
<dbReference type="EMBL" id="JBHLTS010000022">
    <property type="protein sequence ID" value="MFC0515642.1"/>
    <property type="molecule type" value="Genomic_DNA"/>
</dbReference>
<evidence type="ECO:0000313" key="2">
    <source>
        <dbReference type="EMBL" id="MFC0515642.1"/>
    </source>
</evidence>
<sequence length="298" mass="34867">MKRITLLIFLSFATICVNAQTKLSDKDFNNLIALAELYSHNNMCTGSEFAQKAKALKTPILSHIIENMVATGKQDSSTIQKSIFQRPNTDELKLWYVIREIHYNRVDTSRKSLPDEVVAHKVLNENIDERWLLDNYYYFAREGLSMYFNEADLSHFNFNLDDLGLKDDTEKAIFFYNIIDALANGRFRVLSYLKKPDKLSAVSARMPMFNGKPYYYYSNLDIPDFDYIGYNKSESYQKQNAEMLINTLLIHFSNLASTGDKFHARELYFNSILHKPEFFKYSQSKETLQRLYEQSKNQ</sequence>
<evidence type="ECO:0000313" key="3">
    <source>
        <dbReference type="Proteomes" id="UP001589828"/>
    </source>
</evidence>
<feature type="signal peptide" evidence="1">
    <location>
        <begin position="1"/>
        <end position="19"/>
    </location>
</feature>
<reference evidence="2 3" key="1">
    <citation type="submission" date="2024-09" db="EMBL/GenBank/DDBJ databases">
        <authorList>
            <person name="Sun Q."/>
            <person name="Mori K."/>
        </authorList>
    </citation>
    <scope>NUCLEOTIDE SEQUENCE [LARGE SCALE GENOMIC DNA]</scope>
    <source>
        <strain evidence="2 3">NCAIM B.02415</strain>
    </source>
</reference>
<keyword evidence="3" id="KW-1185">Reference proteome</keyword>
<accession>A0ABV6L834</accession>
<evidence type="ECO:0000256" key="1">
    <source>
        <dbReference type="SAM" id="SignalP"/>
    </source>
</evidence>
<protein>
    <submittedName>
        <fullName evidence="2">Uncharacterized protein</fullName>
    </submittedName>
</protein>
<keyword evidence="1" id="KW-0732">Signal</keyword>
<dbReference type="RefSeq" id="WP_377023459.1">
    <property type="nucleotide sequence ID" value="NZ_JBHLTS010000022.1"/>
</dbReference>
<name>A0ABV6L834_9SPHI</name>
<comment type="caution">
    <text evidence="2">The sequence shown here is derived from an EMBL/GenBank/DDBJ whole genome shotgun (WGS) entry which is preliminary data.</text>
</comment>